<dbReference type="InterPro" id="IPR010760">
    <property type="entry name" value="DNA-repair_Swi5"/>
</dbReference>
<protein>
    <submittedName>
        <fullName evidence="4">Swi5-domain-containing protein</fullName>
    </submittedName>
</protein>
<dbReference type="GO" id="GO:0032798">
    <property type="term" value="C:Swi5-Sfr1 complex"/>
    <property type="evidence" value="ECO:0007669"/>
    <property type="project" value="TreeGrafter"/>
</dbReference>
<organism evidence="4 5">
    <name type="scientific">Immersiella caudata</name>
    <dbReference type="NCBI Taxonomy" id="314043"/>
    <lineage>
        <taxon>Eukaryota</taxon>
        <taxon>Fungi</taxon>
        <taxon>Dikarya</taxon>
        <taxon>Ascomycota</taxon>
        <taxon>Pezizomycotina</taxon>
        <taxon>Sordariomycetes</taxon>
        <taxon>Sordariomycetidae</taxon>
        <taxon>Sordariales</taxon>
        <taxon>Lasiosphaeriaceae</taxon>
        <taxon>Immersiella</taxon>
    </lineage>
</organism>
<evidence type="ECO:0000256" key="2">
    <source>
        <dbReference type="ARBA" id="ARBA00022763"/>
    </source>
</evidence>
<dbReference type="GO" id="GO:0000709">
    <property type="term" value="P:meiotic joint molecule formation"/>
    <property type="evidence" value="ECO:0007669"/>
    <property type="project" value="TreeGrafter"/>
</dbReference>
<proteinExistence type="inferred from homology"/>
<dbReference type="Gene3D" id="1.20.5.170">
    <property type="match status" value="1"/>
</dbReference>
<evidence type="ECO:0000313" key="4">
    <source>
        <dbReference type="EMBL" id="KAK0619532.1"/>
    </source>
</evidence>
<evidence type="ECO:0000256" key="3">
    <source>
        <dbReference type="ARBA" id="ARBA00023204"/>
    </source>
</evidence>
<keyword evidence="2" id="KW-0227">DNA damage</keyword>
<dbReference type="AlphaFoldDB" id="A0AA39WQ45"/>
<dbReference type="PANTHER" id="PTHR28529:SF2">
    <property type="entry name" value="DNA REPAIR PROTEIN SWI5 HOMOLOG"/>
    <property type="match status" value="1"/>
</dbReference>
<gene>
    <name evidence="4" type="ORF">B0T14DRAFT_209885</name>
</gene>
<keyword evidence="5" id="KW-1185">Reference proteome</keyword>
<name>A0AA39WQ45_9PEZI</name>
<dbReference type="EMBL" id="JAULSU010000004">
    <property type="protein sequence ID" value="KAK0619532.1"/>
    <property type="molecule type" value="Genomic_DNA"/>
</dbReference>
<evidence type="ECO:0000256" key="1">
    <source>
        <dbReference type="ARBA" id="ARBA00008060"/>
    </source>
</evidence>
<sequence length="135" mass="14904">MQALPWKVEARIVSPLKIVLTGPGLDDSVEVEAEDEAEVNYILGESFFKTLAEHCEFFIEQEAEMLAVARLESAKAKLPPNVSAQSIVQNHIQLLKEYNEIKDIGQQLIGLIAENRGVTIGTLYENGDYGVTADD</sequence>
<dbReference type="PANTHER" id="PTHR28529">
    <property type="entry name" value="DNA REPAIR PROTEIN SWI5 HOMOLOG"/>
    <property type="match status" value="1"/>
</dbReference>
<dbReference type="Pfam" id="PF07061">
    <property type="entry name" value="Swi5"/>
    <property type="match status" value="1"/>
</dbReference>
<accession>A0AA39WQ45</accession>
<dbReference type="Proteomes" id="UP001175000">
    <property type="component" value="Unassembled WGS sequence"/>
</dbReference>
<dbReference type="GO" id="GO:0010772">
    <property type="term" value="P:meiotic DNA recombinase assembly involved in reciprocal meiotic recombination"/>
    <property type="evidence" value="ECO:0007669"/>
    <property type="project" value="TreeGrafter"/>
</dbReference>
<comment type="caution">
    <text evidence="4">The sequence shown here is derived from an EMBL/GenBank/DDBJ whole genome shotgun (WGS) entry which is preliminary data.</text>
</comment>
<keyword evidence="3" id="KW-0234">DNA repair</keyword>
<comment type="similarity">
    <text evidence="1">Belongs to the SWI5/SAE3 family.</text>
</comment>
<reference evidence="4" key="1">
    <citation type="submission" date="2023-06" db="EMBL/GenBank/DDBJ databases">
        <title>Genome-scale phylogeny and comparative genomics of the fungal order Sordariales.</title>
        <authorList>
            <consortium name="Lawrence Berkeley National Laboratory"/>
            <person name="Hensen N."/>
            <person name="Bonometti L."/>
            <person name="Westerberg I."/>
            <person name="Brannstrom I.O."/>
            <person name="Guillou S."/>
            <person name="Cros-Aarteil S."/>
            <person name="Calhoun S."/>
            <person name="Haridas S."/>
            <person name="Kuo A."/>
            <person name="Mondo S."/>
            <person name="Pangilinan J."/>
            <person name="Riley R."/>
            <person name="Labutti K."/>
            <person name="Andreopoulos B."/>
            <person name="Lipzen A."/>
            <person name="Chen C."/>
            <person name="Yanf M."/>
            <person name="Daum C."/>
            <person name="Ng V."/>
            <person name="Clum A."/>
            <person name="Steindorff A."/>
            <person name="Ohm R."/>
            <person name="Martin F."/>
            <person name="Silar P."/>
            <person name="Natvig D."/>
            <person name="Lalanne C."/>
            <person name="Gautier V."/>
            <person name="Ament-Velasquez S.L."/>
            <person name="Kruys A."/>
            <person name="Hutchinson M.I."/>
            <person name="Powell A.J."/>
            <person name="Barry K."/>
            <person name="Miller A.N."/>
            <person name="Grigoriev I.V."/>
            <person name="Debuchy R."/>
            <person name="Gladieux P."/>
            <person name="Thoren M.H."/>
            <person name="Johannesson H."/>
        </authorList>
    </citation>
    <scope>NUCLEOTIDE SEQUENCE</scope>
    <source>
        <strain evidence="4">CBS 606.72</strain>
    </source>
</reference>
<evidence type="ECO:0000313" key="5">
    <source>
        <dbReference type="Proteomes" id="UP001175000"/>
    </source>
</evidence>
<dbReference type="GO" id="GO:0034974">
    <property type="term" value="C:Swi5-Swi2 complex"/>
    <property type="evidence" value="ECO:0007669"/>
    <property type="project" value="TreeGrafter"/>
</dbReference>